<evidence type="ECO:0000256" key="1">
    <source>
        <dbReference type="SAM" id="SignalP"/>
    </source>
</evidence>
<accession>A0A210QY00</accession>
<dbReference type="SUPFAM" id="SSF49265">
    <property type="entry name" value="Fibronectin type III"/>
    <property type="match status" value="2"/>
</dbReference>
<keyword evidence="1" id="KW-0732">Signal</keyword>
<comment type="caution">
    <text evidence="3">The sequence shown here is derived from an EMBL/GenBank/DDBJ whole genome shotgun (WGS) entry which is preliminary data.</text>
</comment>
<proteinExistence type="predicted"/>
<dbReference type="InterPro" id="IPR036116">
    <property type="entry name" value="FN3_sf"/>
</dbReference>
<keyword evidence="4" id="KW-1185">Reference proteome</keyword>
<dbReference type="CDD" id="cd00063">
    <property type="entry name" value="FN3"/>
    <property type="match status" value="1"/>
</dbReference>
<dbReference type="InterPro" id="IPR003961">
    <property type="entry name" value="FN3_dom"/>
</dbReference>
<name>A0A210QY00_MIZYE</name>
<feature type="domain" description="Fibronectin type-III" evidence="2">
    <location>
        <begin position="233"/>
        <end position="335"/>
    </location>
</feature>
<sequence length="484" mass="55147">MEYCLVKRTLTIALAINLLSVVQTDNFRWTHLEPPGTLYKVVGERLDLECSYFKDDKTNLSDSLSMQRCRSRVCVTLPSETINRTSIRTSIESLLVEDGQTYKCSFKLQPDTMSLTYVKVGYRPSPPKDIYCFSRNHLDMNCTVTLADRDARSELVPNITVYFQSTRSTKWLKCPNYNARYHYCYWRAPPISGKDLDNDFVINRGYIILVKVMNVLGSDQSELPIDDTSTIVTISNLHQFKGINITSRKAVLTWGLPEALFPVTFDIDFEINYTSKWDPEKQIIYRSKKQMRKVMKDLIPNTKYDVSIRARGRRMVLDERSWSPVNKVSFKTKKDAPSAAPRSTVGGYFLSRPGINNTGDNCALQIYLKPVPKKQRNCDLSDMSYRVTLEGETNPEYKVVDPAATLILVLSHKSCLNKGPNRVIVQACTEGYQCSRKRSVIHIPSVDKDSDTDSTSNRSHCGGIWRHTFYSVLVNSGLCQCKSC</sequence>
<evidence type="ECO:0000313" key="4">
    <source>
        <dbReference type="Proteomes" id="UP000242188"/>
    </source>
</evidence>
<dbReference type="EMBL" id="NEDP02001315">
    <property type="protein sequence ID" value="OWF53606.1"/>
    <property type="molecule type" value="Genomic_DNA"/>
</dbReference>
<dbReference type="OrthoDB" id="6114043at2759"/>
<gene>
    <name evidence="3" type="ORF">KP79_PYT00433</name>
</gene>
<organism evidence="3 4">
    <name type="scientific">Mizuhopecten yessoensis</name>
    <name type="common">Japanese scallop</name>
    <name type="synonym">Patinopecten yessoensis</name>
    <dbReference type="NCBI Taxonomy" id="6573"/>
    <lineage>
        <taxon>Eukaryota</taxon>
        <taxon>Metazoa</taxon>
        <taxon>Spiralia</taxon>
        <taxon>Lophotrochozoa</taxon>
        <taxon>Mollusca</taxon>
        <taxon>Bivalvia</taxon>
        <taxon>Autobranchia</taxon>
        <taxon>Pteriomorphia</taxon>
        <taxon>Pectinida</taxon>
        <taxon>Pectinoidea</taxon>
        <taxon>Pectinidae</taxon>
        <taxon>Mizuhopecten</taxon>
    </lineage>
</organism>
<dbReference type="STRING" id="6573.A0A210QY00"/>
<feature type="chain" id="PRO_5012239431" description="Fibronectin type-III domain-containing protein" evidence="1">
    <location>
        <begin position="25"/>
        <end position="484"/>
    </location>
</feature>
<evidence type="ECO:0000313" key="3">
    <source>
        <dbReference type="EMBL" id="OWF53606.1"/>
    </source>
</evidence>
<dbReference type="PROSITE" id="PS50853">
    <property type="entry name" value="FN3"/>
    <property type="match status" value="1"/>
</dbReference>
<feature type="signal peptide" evidence="1">
    <location>
        <begin position="1"/>
        <end position="24"/>
    </location>
</feature>
<reference evidence="3 4" key="1">
    <citation type="journal article" date="2017" name="Nat. Ecol. Evol.">
        <title>Scallop genome provides insights into evolution of bilaterian karyotype and development.</title>
        <authorList>
            <person name="Wang S."/>
            <person name="Zhang J."/>
            <person name="Jiao W."/>
            <person name="Li J."/>
            <person name="Xun X."/>
            <person name="Sun Y."/>
            <person name="Guo X."/>
            <person name="Huan P."/>
            <person name="Dong B."/>
            <person name="Zhang L."/>
            <person name="Hu X."/>
            <person name="Sun X."/>
            <person name="Wang J."/>
            <person name="Zhao C."/>
            <person name="Wang Y."/>
            <person name="Wang D."/>
            <person name="Huang X."/>
            <person name="Wang R."/>
            <person name="Lv J."/>
            <person name="Li Y."/>
            <person name="Zhang Z."/>
            <person name="Liu B."/>
            <person name="Lu W."/>
            <person name="Hui Y."/>
            <person name="Liang J."/>
            <person name="Zhou Z."/>
            <person name="Hou R."/>
            <person name="Li X."/>
            <person name="Liu Y."/>
            <person name="Li H."/>
            <person name="Ning X."/>
            <person name="Lin Y."/>
            <person name="Zhao L."/>
            <person name="Xing Q."/>
            <person name="Dou J."/>
            <person name="Li Y."/>
            <person name="Mao J."/>
            <person name="Guo H."/>
            <person name="Dou H."/>
            <person name="Li T."/>
            <person name="Mu C."/>
            <person name="Jiang W."/>
            <person name="Fu Q."/>
            <person name="Fu X."/>
            <person name="Miao Y."/>
            <person name="Liu J."/>
            <person name="Yu Q."/>
            <person name="Li R."/>
            <person name="Liao H."/>
            <person name="Li X."/>
            <person name="Kong Y."/>
            <person name="Jiang Z."/>
            <person name="Chourrout D."/>
            <person name="Li R."/>
            <person name="Bao Z."/>
        </authorList>
    </citation>
    <scope>NUCLEOTIDE SEQUENCE [LARGE SCALE GENOMIC DNA]</scope>
    <source>
        <strain evidence="3 4">PY_sf001</strain>
    </source>
</reference>
<dbReference type="Gene3D" id="2.60.40.10">
    <property type="entry name" value="Immunoglobulins"/>
    <property type="match status" value="2"/>
</dbReference>
<protein>
    <recommendedName>
        <fullName evidence="2">Fibronectin type-III domain-containing protein</fullName>
    </recommendedName>
</protein>
<dbReference type="InterPro" id="IPR013783">
    <property type="entry name" value="Ig-like_fold"/>
</dbReference>
<dbReference type="Proteomes" id="UP000242188">
    <property type="component" value="Unassembled WGS sequence"/>
</dbReference>
<dbReference type="AlphaFoldDB" id="A0A210QY00"/>
<evidence type="ECO:0000259" key="2">
    <source>
        <dbReference type="PROSITE" id="PS50853"/>
    </source>
</evidence>